<protein>
    <submittedName>
        <fullName evidence="2">Uncharacterized protein</fullName>
    </submittedName>
</protein>
<dbReference type="WBParaSite" id="PEQ_0000206601-mRNA-1">
    <property type="protein sequence ID" value="PEQ_0000206601-mRNA-1"/>
    <property type="gene ID" value="PEQ_0000206601"/>
</dbReference>
<accession>A0A914R6I9</accession>
<evidence type="ECO:0000313" key="1">
    <source>
        <dbReference type="Proteomes" id="UP000887564"/>
    </source>
</evidence>
<dbReference type="AlphaFoldDB" id="A0A914R6I9"/>
<sequence length="67" mass="7582">MINCSRFRQLNGFVVLMDAFKFAHHSGDERVANKTAIVFANLAHDLGYQGVTVNVRLNFFNVFYKGA</sequence>
<proteinExistence type="predicted"/>
<keyword evidence="1" id="KW-1185">Reference proteome</keyword>
<dbReference type="Proteomes" id="UP000887564">
    <property type="component" value="Unplaced"/>
</dbReference>
<name>A0A914R6I9_PAREQ</name>
<evidence type="ECO:0000313" key="2">
    <source>
        <dbReference type="WBParaSite" id="PEQ_0000206601-mRNA-1"/>
    </source>
</evidence>
<reference evidence="2" key="1">
    <citation type="submission" date="2022-11" db="UniProtKB">
        <authorList>
            <consortium name="WormBaseParasite"/>
        </authorList>
    </citation>
    <scope>IDENTIFICATION</scope>
</reference>
<organism evidence="1 2">
    <name type="scientific">Parascaris equorum</name>
    <name type="common">Equine roundworm</name>
    <dbReference type="NCBI Taxonomy" id="6256"/>
    <lineage>
        <taxon>Eukaryota</taxon>
        <taxon>Metazoa</taxon>
        <taxon>Ecdysozoa</taxon>
        <taxon>Nematoda</taxon>
        <taxon>Chromadorea</taxon>
        <taxon>Rhabditida</taxon>
        <taxon>Spirurina</taxon>
        <taxon>Ascaridomorpha</taxon>
        <taxon>Ascaridoidea</taxon>
        <taxon>Ascarididae</taxon>
        <taxon>Parascaris</taxon>
    </lineage>
</organism>